<keyword evidence="3" id="KW-1185">Reference proteome</keyword>
<feature type="transmembrane region" description="Helical" evidence="1">
    <location>
        <begin position="44"/>
        <end position="64"/>
    </location>
</feature>
<evidence type="ECO:0000256" key="1">
    <source>
        <dbReference type="SAM" id="Phobius"/>
    </source>
</evidence>
<dbReference type="EMBL" id="QXFK01000014">
    <property type="protein sequence ID" value="RIV79562.1"/>
    <property type="molecule type" value="Genomic_DNA"/>
</dbReference>
<protein>
    <submittedName>
        <fullName evidence="2">Uncharacterized protein</fullName>
    </submittedName>
</protein>
<reference evidence="2 3" key="1">
    <citation type="submission" date="2018-08" db="EMBL/GenBank/DDBJ databases">
        <title>Altererythrobacter sp.Ery1 and Ery12, the genome sequencing of novel strains in genus Alterythrobacter.</title>
        <authorList>
            <person name="Cheng H."/>
            <person name="Wu Y.-H."/>
            <person name="Fang C."/>
            <person name="Xu X.-W."/>
        </authorList>
    </citation>
    <scope>NUCLEOTIDE SEQUENCE [LARGE SCALE GENOMIC DNA]</scope>
    <source>
        <strain evidence="2 3">Ery1</strain>
    </source>
</reference>
<keyword evidence="1" id="KW-0472">Membrane</keyword>
<accession>A0A418NK72</accession>
<name>A0A418NK72_9SPHN</name>
<gene>
    <name evidence="2" type="ORF">D2V04_06210</name>
</gene>
<dbReference type="AlphaFoldDB" id="A0A418NK72"/>
<comment type="caution">
    <text evidence="2">The sequence shown here is derived from an EMBL/GenBank/DDBJ whole genome shotgun (WGS) entry which is preliminary data.</text>
</comment>
<keyword evidence="1" id="KW-0812">Transmembrane</keyword>
<dbReference type="Proteomes" id="UP000285092">
    <property type="component" value="Unassembled WGS sequence"/>
</dbReference>
<keyword evidence="1" id="KW-1133">Transmembrane helix</keyword>
<organism evidence="2 3">
    <name type="scientific">Pelagerythrobacter aerophilus</name>
    <dbReference type="NCBI Taxonomy" id="2306995"/>
    <lineage>
        <taxon>Bacteria</taxon>
        <taxon>Pseudomonadati</taxon>
        <taxon>Pseudomonadota</taxon>
        <taxon>Alphaproteobacteria</taxon>
        <taxon>Sphingomonadales</taxon>
        <taxon>Erythrobacteraceae</taxon>
        <taxon>Pelagerythrobacter</taxon>
    </lineage>
</organism>
<sequence>MNDNAAMTGRDHLITCLIMGAAAGGLGIFVALMIRVGFPLEPVMAFLGALTGATATVAGAVWVADRNHNIEMSREVQILTDALGKLQKSAEHAQALEPTDSKTMPAEYREAIKQFGLNSRATRMIIDQAIQRSKALNFHQMASLGNLHGMVVEVEQFYADCFESPEDLHPADDRSWGAELHYSIELIKVTMRILENP</sequence>
<evidence type="ECO:0000313" key="2">
    <source>
        <dbReference type="EMBL" id="RIV79562.1"/>
    </source>
</evidence>
<dbReference type="RefSeq" id="WP_119512394.1">
    <property type="nucleotide sequence ID" value="NZ_QXFK01000014.1"/>
</dbReference>
<proteinExistence type="predicted"/>
<evidence type="ECO:0000313" key="3">
    <source>
        <dbReference type="Proteomes" id="UP000285092"/>
    </source>
</evidence>
<feature type="transmembrane region" description="Helical" evidence="1">
    <location>
        <begin position="12"/>
        <end position="38"/>
    </location>
</feature>